<dbReference type="PANTHER" id="PTHR43630">
    <property type="entry name" value="POLY-BETA-1,6-N-ACETYL-D-GLUCOSAMINE SYNTHASE"/>
    <property type="match status" value="1"/>
</dbReference>
<reference evidence="3" key="1">
    <citation type="journal article" date="2020" name="Microorganisms">
        <title>Complete Genome of a Member of a New Bacterial Lineage in the Microgenomates Group Reveals an Unusual Nucleotide Composition Disparity Between Two Strands of DNA and Limited Metabolic Potential.</title>
        <authorList>
            <person name="Kadnikov V.V."/>
            <person name="Mardanov A.V."/>
            <person name="Beletsky A.V."/>
            <person name="Karnachuk O.V."/>
            <person name="Ravin N.V."/>
        </authorList>
    </citation>
    <scope>NUCLEOTIDE SEQUENCE [LARGE SCALE GENOMIC DNA]</scope>
</reference>
<gene>
    <name evidence="2" type="ORF">MICH65_0490</name>
</gene>
<dbReference type="KEGG" id="caqa:MICH65_0490"/>
<dbReference type="AlphaFoldDB" id="A0A857NDE4"/>
<sequence length="267" mass="31340">MPTLSVIIITGSKAHEILPTLKIAKKFADEIILVDTGATDNTVKLAKPYYTKLVKTSGTDFSAWRNLGAKYAHGDWLLYLDTDERVPKALAGEILATIKEPIHDAYTIPRHEILLGKHLKHWPHPRVLRLIKKASLKRWRGKLHEQPELIGTVGDLKNFMLHLTHKNLDENINKTLEWSRLEAQMLYSSNHPPMKGWRFWRILLTEFYQRFFKQGLRKDGVEGNLEVLYQMFSRFITYARLWELQRQPSLEKSYKNIDQKILDEWRQ</sequence>
<keyword evidence="2" id="KW-0808">Transferase</keyword>
<dbReference type="CDD" id="cd02511">
    <property type="entry name" value="Beta4Glucosyltransferase"/>
    <property type="match status" value="1"/>
</dbReference>
<accession>A0A857NDE4</accession>
<keyword evidence="3" id="KW-1185">Reference proteome</keyword>
<name>A0A857NDE4_9BACT</name>
<feature type="domain" description="Glycosyltransferase 2-like" evidence="1">
    <location>
        <begin position="5"/>
        <end position="137"/>
    </location>
</feature>
<evidence type="ECO:0000313" key="3">
    <source>
        <dbReference type="Proteomes" id="UP000463983"/>
    </source>
</evidence>
<dbReference type="Gene3D" id="3.90.550.10">
    <property type="entry name" value="Spore Coat Polysaccharide Biosynthesis Protein SpsA, Chain A"/>
    <property type="match status" value="1"/>
</dbReference>
<dbReference type="GO" id="GO:0016740">
    <property type="term" value="F:transferase activity"/>
    <property type="evidence" value="ECO:0007669"/>
    <property type="project" value="UniProtKB-KW"/>
</dbReference>
<dbReference type="RefSeq" id="WP_161931851.1">
    <property type="nucleotide sequence ID" value="NZ_CP047901.1"/>
</dbReference>
<dbReference type="InterPro" id="IPR029044">
    <property type="entry name" value="Nucleotide-diphossugar_trans"/>
</dbReference>
<protein>
    <submittedName>
        <fullName evidence="2">Beta 1,4 glucosyltransferase</fullName>
    </submittedName>
</protein>
<dbReference type="Pfam" id="PF00535">
    <property type="entry name" value="Glycos_transf_2"/>
    <property type="match status" value="1"/>
</dbReference>
<evidence type="ECO:0000259" key="1">
    <source>
        <dbReference type="Pfam" id="PF00535"/>
    </source>
</evidence>
<evidence type="ECO:0000313" key="2">
    <source>
        <dbReference type="EMBL" id="QHO63471.1"/>
    </source>
</evidence>
<dbReference type="InterPro" id="IPR001173">
    <property type="entry name" value="Glyco_trans_2-like"/>
</dbReference>
<organism evidence="2 3">
    <name type="scientific">Candidatus Chazhemtobacterium aquaticus</name>
    <dbReference type="NCBI Taxonomy" id="2715735"/>
    <lineage>
        <taxon>Bacteria</taxon>
        <taxon>Candidatus Chazhemtobacteraceae</taxon>
        <taxon>Candidatus Chazhemtobacterium</taxon>
    </lineage>
</organism>
<dbReference type="SUPFAM" id="SSF53448">
    <property type="entry name" value="Nucleotide-diphospho-sugar transferases"/>
    <property type="match status" value="1"/>
</dbReference>
<proteinExistence type="predicted"/>
<dbReference type="EMBL" id="CP047901">
    <property type="protein sequence ID" value="QHO63471.1"/>
    <property type="molecule type" value="Genomic_DNA"/>
</dbReference>
<dbReference type="PANTHER" id="PTHR43630:SF2">
    <property type="entry name" value="GLYCOSYLTRANSFERASE"/>
    <property type="match status" value="1"/>
</dbReference>
<dbReference type="Proteomes" id="UP000463983">
    <property type="component" value="Chromosome"/>
</dbReference>